<evidence type="ECO:0000313" key="1">
    <source>
        <dbReference type="EMBL" id="UOR10648.1"/>
    </source>
</evidence>
<dbReference type="Proteomes" id="UP000830326">
    <property type="component" value="Chromosome"/>
</dbReference>
<evidence type="ECO:0000313" key="2">
    <source>
        <dbReference type="Proteomes" id="UP000830326"/>
    </source>
</evidence>
<proteinExistence type="predicted"/>
<gene>
    <name evidence="1" type="ORF">MUO15_13385</name>
</gene>
<organism evidence="1 2">
    <name type="scientific">Halobacillus amylolyticus</name>
    <dbReference type="NCBI Taxonomy" id="2932259"/>
    <lineage>
        <taxon>Bacteria</taxon>
        <taxon>Bacillati</taxon>
        <taxon>Bacillota</taxon>
        <taxon>Bacilli</taxon>
        <taxon>Bacillales</taxon>
        <taxon>Bacillaceae</taxon>
        <taxon>Halobacillus</taxon>
    </lineage>
</organism>
<sequence>MIKILDQVYYISDEHEDNLKALIEIQFKGDIGDNREYLSGMYIIACPELFGKLYEIMKKDISEGGHFLSWFHQWDKTEETRNEIPFSSSYKELIYFAAALFSGSSSENMNFGRLISNADEKQTPIIIDALRIRKGLIQELSEVQKKVKAYLERRHDYIKQSRDTSGESALLKHLRENHNR</sequence>
<keyword evidence="2" id="KW-1185">Reference proteome</keyword>
<name>A0ABY4H875_9BACI</name>
<dbReference type="EMBL" id="CP095075">
    <property type="protein sequence ID" value="UOR10648.1"/>
    <property type="molecule type" value="Genomic_DNA"/>
</dbReference>
<reference evidence="1" key="1">
    <citation type="submission" date="2022-04" db="EMBL/GenBank/DDBJ databases">
        <title>Halobacillus sp. isolated from saltern.</title>
        <authorList>
            <person name="Won M."/>
            <person name="Lee C.-M."/>
            <person name="Woen H.-Y."/>
            <person name="Kwon S.-W."/>
        </authorList>
    </citation>
    <scope>NUCLEOTIDE SEQUENCE</scope>
    <source>
        <strain evidence="1">SSHM10-5</strain>
    </source>
</reference>
<accession>A0ABY4H875</accession>
<dbReference type="RefSeq" id="WP_245029856.1">
    <property type="nucleotide sequence ID" value="NZ_CP095075.1"/>
</dbReference>
<protein>
    <submittedName>
        <fullName evidence="1">Uncharacterized protein</fullName>
    </submittedName>
</protein>